<keyword evidence="3" id="KW-1185">Reference proteome</keyword>
<dbReference type="Proteomes" id="UP001202674">
    <property type="component" value="Unassembled WGS sequence"/>
</dbReference>
<feature type="compositionally biased region" description="Acidic residues" evidence="1">
    <location>
        <begin position="181"/>
        <end position="192"/>
    </location>
</feature>
<comment type="caution">
    <text evidence="2">The sequence shown here is derived from an EMBL/GenBank/DDBJ whole genome shotgun (WGS) entry which is preliminary data.</text>
</comment>
<organism evidence="2 3">
    <name type="scientific">Natranaeroarchaeum aerophilus</name>
    <dbReference type="NCBI Taxonomy" id="2917711"/>
    <lineage>
        <taxon>Archaea</taxon>
        <taxon>Methanobacteriati</taxon>
        <taxon>Methanobacteriota</taxon>
        <taxon>Stenosarchaea group</taxon>
        <taxon>Halobacteria</taxon>
        <taxon>Halobacteriales</taxon>
        <taxon>Natronoarchaeaceae</taxon>
        <taxon>Natranaeroarchaeum</taxon>
    </lineage>
</organism>
<feature type="region of interest" description="Disordered" evidence="1">
    <location>
        <begin position="152"/>
        <end position="192"/>
    </location>
</feature>
<dbReference type="InterPro" id="IPR036390">
    <property type="entry name" value="WH_DNA-bd_sf"/>
</dbReference>
<dbReference type="RefSeq" id="WP_250593738.1">
    <property type="nucleotide sequence ID" value="NZ_JAKRVY010000001.1"/>
</dbReference>
<name>A0AAE3FLW7_9EURY</name>
<dbReference type="SUPFAM" id="SSF46785">
    <property type="entry name" value="Winged helix' DNA-binding domain"/>
    <property type="match status" value="1"/>
</dbReference>
<accession>A0AAE3FLW7</accession>
<evidence type="ECO:0000313" key="3">
    <source>
        <dbReference type="Proteomes" id="UP001202674"/>
    </source>
</evidence>
<gene>
    <name evidence="2" type="ORF">AArcSt11_00900</name>
</gene>
<sequence length="192" mass="22527">MDKSGSDRSVWFGDEYPNELREFVLERGAVEYLSFLSQEPRRFVEMQEELAIGDGTLTELHARAEGLHLRRIDQQKRDGKYYRVYRLTPMGEVIVQRMQEIGVTQRHDRLRTIRREYQRAKDEYTDWVEDPDGFVANIEEYLDMIIQDASTESLDSSLPDPVSEHTQSLDETDLGRTEVWGEQEETDNSEES</sequence>
<dbReference type="EMBL" id="JAKRVY010000001">
    <property type="protein sequence ID" value="MCL9812207.1"/>
    <property type="molecule type" value="Genomic_DNA"/>
</dbReference>
<evidence type="ECO:0000313" key="2">
    <source>
        <dbReference type="EMBL" id="MCL9812207.1"/>
    </source>
</evidence>
<proteinExistence type="predicted"/>
<dbReference type="AlphaFoldDB" id="A0AAE3FLW7"/>
<evidence type="ECO:0000256" key="1">
    <source>
        <dbReference type="SAM" id="MobiDB-lite"/>
    </source>
</evidence>
<protein>
    <submittedName>
        <fullName evidence="2">Uncharacterized protein</fullName>
    </submittedName>
</protein>
<reference evidence="2 3" key="1">
    <citation type="journal article" date="2022" name="Syst. Appl. Microbiol.">
        <title>Natronocalculus amylovorans gen. nov., sp. nov., and Natranaeroarchaeum aerophilus sp. nov., dominant culturable amylolytic natronoarchaea from hypersaline soda lakes in southwestern Siberia.</title>
        <authorList>
            <person name="Sorokin D.Y."/>
            <person name="Elcheninov A.G."/>
            <person name="Khizhniak T.V."/>
            <person name="Koenen M."/>
            <person name="Bale N.J."/>
            <person name="Damste J.S.S."/>
            <person name="Kublanov I.V."/>
        </authorList>
    </citation>
    <scope>NUCLEOTIDE SEQUENCE [LARGE SCALE GENOMIC DNA]</scope>
    <source>
        <strain evidence="2 3">AArc-St1-1</strain>
    </source>
</reference>